<dbReference type="InterPro" id="IPR037040">
    <property type="entry name" value="CNF_Rho-act_sf"/>
</dbReference>
<dbReference type="SUPFAM" id="SSF64438">
    <property type="entry name" value="CNF1/YfiH-like putative cysteine hydrolases"/>
    <property type="match status" value="1"/>
</dbReference>
<evidence type="ECO:0000313" key="1">
    <source>
        <dbReference type="EMBL" id="STP17866.1"/>
    </source>
</evidence>
<dbReference type="InterPro" id="IPR011324">
    <property type="entry name" value="Cytotoxic_necrot_fac-like_cat"/>
</dbReference>
<dbReference type="AlphaFoldDB" id="A0A377K0H7"/>
<protein>
    <submittedName>
        <fullName evidence="1">Cytotoxic necrotizing factor 1</fullName>
    </submittedName>
</protein>
<gene>
    <name evidence="1" type="ORF">NCTC9075_01298</name>
</gene>
<organism evidence="1 2">
    <name type="scientific">Escherichia coli</name>
    <dbReference type="NCBI Taxonomy" id="562"/>
    <lineage>
        <taxon>Bacteria</taxon>
        <taxon>Pseudomonadati</taxon>
        <taxon>Pseudomonadota</taxon>
        <taxon>Gammaproteobacteria</taxon>
        <taxon>Enterobacterales</taxon>
        <taxon>Enterobacteriaceae</taxon>
        <taxon>Escherichia</taxon>
    </lineage>
</organism>
<dbReference type="Proteomes" id="UP000254181">
    <property type="component" value="Unassembled WGS sequence"/>
</dbReference>
<accession>A0A377K0H7</accession>
<evidence type="ECO:0000313" key="2">
    <source>
        <dbReference type="Proteomes" id="UP000254181"/>
    </source>
</evidence>
<name>A0A377K0H7_ECOLX</name>
<proteinExistence type="predicted"/>
<sequence length="96" mass="10763">MSNDFLVDYLSENFEDSLITYSSSEKKPDSQITIIRDNVSVFPYFLDNIPEHGFGTSATVLVRVDGNVVVRSLSESYSLNADVSEISVLKVFSKKF</sequence>
<dbReference type="EMBL" id="UGEM01000004">
    <property type="protein sequence ID" value="STP17866.1"/>
    <property type="molecule type" value="Genomic_DNA"/>
</dbReference>
<reference evidence="1 2" key="1">
    <citation type="submission" date="2018-06" db="EMBL/GenBank/DDBJ databases">
        <authorList>
            <consortium name="Pathogen Informatics"/>
            <person name="Doyle S."/>
        </authorList>
    </citation>
    <scope>NUCLEOTIDE SEQUENCE [LARGE SCALE GENOMIC DNA]</scope>
    <source>
        <strain evidence="1 2">NCTC9075</strain>
    </source>
</reference>
<dbReference type="Gene3D" id="3.60.100.10">
    <property type="entry name" value="Cytotoxic necrotizing factor, Rho-activating domain"/>
    <property type="match status" value="1"/>
</dbReference>